<dbReference type="Proteomes" id="UP001066276">
    <property type="component" value="Chromosome 4_1"/>
</dbReference>
<feature type="region of interest" description="Disordered" evidence="1">
    <location>
        <begin position="1"/>
        <end position="28"/>
    </location>
</feature>
<organism evidence="2 3">
    <name type="scientific">Pleurodeles waltl</name>
    <name type="common">Iberian ribbed newt</name>
    <dbReference type="NCBI Taxonomy" id="8319"/>
    <lineage>
        <taxon>Eukaryota</taxon>
        <taxon>Metazoa</taxon>
        <taxon>Chordata</taxon>
        <taxon>Craniata</taxon>
        <taxon>Vertebrata</taxon>
        <taxon>Euteleostomi</taxon>
        <taxon>Amphibia</taxon>
        <taxon>Batrachia</taxon>
        <taxon>Caudata</taxon>
        <taxon>Salamandroidea</taxon>
        <taxon>Salamandridae</taxon>
        <taxon>Pleurodelinae</taxon>
        <taxon>Pleurodeles</taxon>
    </lineage>
</organism>
<accession>A0AAV7T662</accession>
<protein>
    <submittedName>
        <fullName evidence="2">Uncharacterized protein</fullName>
    </submittedName>
</protein>
<evidence type="ECO:0000256" key="1">
    <source>
        <dbReference type="SAM" id="MobiDB-lite"/>
    </source>
</evidence>
<comment type="caution">
    <text evidence="2">The sequence shown here is derived from an EMBL/GenBank/DDBJ whole genome shotgun (WGS) entry which is preliminary data.</text>
</comment>
<dbReference type="AlphaFoldDB" id="A0AAV7T662"/>
<reference evidence="2" key="1">
    <citation type="journal article" date="2022" name="bioRxiv">
        <title>Sequencing and chromosome-scale assembly of the giantPleurodeles waltlgenome.</title>
        <authorList>
            <person name="Brown T."/>
            <person name="Elewa A."/>
            <person name="Iarovenko S."/>
            <person name="Subramanian E."/>
            <person name="Araus A.J."/>
            <person name="Petzold A."/>
            <person name="Susuki M."/>
            <person name="Suzuki K.-i.T."/>
            <person name="Hayashi T."/>
            <person name="Toyoda A."/>
            <person name="Oliveira C."/>
            <person name="Osipova E."/>
            <person name="Leigh N.D."/>
            <person name="Simon A."/>
            <person name="Yun M.H."/>
        </authorList>
    </citation>
    <scope>NUCLEOTIDE SEQUENCE</scope>
    <source>
        <strain evidence="2">20211129_DDA</strain>
        <tissue evidence="2">Liver</tissue>
    </source>
</reference>
<feature type="compositionally biased region" description="Polar residues" evidence="1">
    <location>
        <begin position="14"/>
        <end position="28"/>
    </location>
</feature>
<feature type="region of interest" description="Disordered" evidence="1">
    <location>
        <begin position="46"/>
        <end position="78"/>
    </location>
</feature>
<keyword evidence="3" id="KW-1185">Reference proteome</keyword>
<evidence type="ECO:0000313" key="3">
    <source>
        <dbReference type="Proteomes" id="UP001066276"/>
    </source>
</evidence>
<evidence type="ECO:0000313" key="2">
    <source>
        <dbReference type="EMBL" id="KAJ1171786.1"/>
    </source>
</evidence>
<dbReference type="EMBL" id="JANPWB010000007">
    <property type="protein sequence ID" value="KAJ1171786.1"/>
    <property type="molecule type" value="Genomic_DNA"/>
</dbReference>
<gene>
    <name evidence="2" type="ORF">NDU88_003644</name>
</gene>
<sequence length="78" mass="7857">MIGKGDGGSPLEAESSQEGPETGSGSSCASMRRIYCGYLVLGHPASRSVQRRGPGGESSRGLLQSCSPLGTAAGDTEL</sequence>
<name>A0AAV7T662_PLEWA</name>
<proteinExistence type="predicted"/>